<dbReference type="Proteomes" id="UP000023152">
    <property type="component" value="Unassembled WGS sequence"/>
</dbReference>
<name>X6MSJ6_RETFI</name>
<evidence type="ECO:0000313" key="2">
    <source>
        <dbReference type="Proteomes" id="UP000023152"/>
    </source>
</evidence>
<dbReference type="EMBL" id="ASPP01018300">
    <property type="protein sequence ID" value="ETO16397.1"/>
    <property type="molecule type" value="Genomic_DNA"/>
</dbReference>
<keyword evidence="2" id="KW-1185">Reference proteome</keyword>
<sequence>IVPPLMTKEEVQRVEAQQLIDSIMNHAERLHEYHQQYRILFVFIFFFFENKKNLTYDKRNTYMNLSQAAKEKLAVDYQMAAYSDPRMTLEMKEKTDQVHKQMNEIIRNMHNHYYKIVEELNAVLKFPLNPTQQRHVQSYQMYCDDFGKTQAHLIQGFSFHSFIHSFIHSF</sequence>
<accession>X6MSJ6</accession>
<evidence type="ECO:0000313" key="1">
    <source>
        <dbReference type="EMBL" id="ETO16397.1"/>
    </source>
</evidence>
<protein>
    <submittedName>
        <fullName evidence="1">Uncharacterized protein</fullName>
    </submittedName>
</protein>
<gene>
    <name evidence="1" type="ORF">RFI_20941</name>
</gene>
<organism evidence="1 2">
    <name type="scientific">Reticulomyxa filosa</name>
    <dbReference type="NCBI Taxonomy" id="46433"/>
    <lineage>
        <taxon>Eukaryota</taxon>
        <taxon>Sar</taxon>
        <taxon>Rhizaria</taxon>
        <taxon>Retaria</taxon>
        <taxon>Foraminifera</taxon>
        <taxon>Monothalamids</taxon>
        <taxon>Reticulomyxidae</taxon>
        <taxon>Reticulomyxa</taxon>
    </lineage>
</organism>
<dbReference type="AlphaFoldDB" id="X6MSJ6"/>
<comment type="caution">
    <text evidence="1">The sequence shown here is derived from an EMBL/GenBank/DDBJ whole genome shotgun (WGS) entry which is preliminary data.</text>
</comment>
<proteinExistence type="predicted"/>
<feature type="non-terminal residue" evidence="1">
    <location>
        <position position="1"/>
    </location>
</feature>
<reference evidence="1 2" key="1">
    <citation type="journal article" date="2013" name="Curr. Biol.">
        <title>The Genome of the Foraminiferan Reticulomyxa filosa.</title>
        <authorList>
            <person name="Glockner G."/>
            <person name="Hulsmann N."/>
            <person name="Schleicher M."/>
            <person name="Noegel A.A."/>
            <person name="Eichinger L."/>
            <person name="Gallinger C."/>
            <person name="Pawlowski J."/>
            <person name="Sierra R."/>
            <person name="Euteneuer U."/>
            <person name="Pillet L."/>
            <person name="Moustafa A."/>
            <person name="Platzer M."/>
            <person name="Groth M."/>
            <person name="Szafranski K."/>
            <person name="Schliwa M."/>
        </authorList>
    </citation>
    <scope>NUCLEOTIDE SEQUENCE [LARGE SCALE GENOMIC DNA]</scope>
</reference>